<comment type="catalytic activity">
    <reaction evidence="4 7">
        <text>(6S)-5-formyl-5,6,7,8-tetrahydrofolate + ATP = (6R)-5,10-methenyltetrahydrofolate + ADP + phosphate</text>
        <dbReference type="Rhea" id="RHEA:10488"/>
        <dbReference type="ChEBI" id="CHEBI:30616"/>
        <dbReference type="ChEBI" id="CHEBI:43474"/>
        <dbReference type="ChEBI" id="CHEBI:57455"/>
        <dbReference type="ChEBI" id="CHEBI:57457"/>
        <dbReference type="ChEBI" id="CHEBI:456216"/>
        <dbReference type="EC" id="6.3.3.2"/>
    </reaction>
</comment>
<dbReference type="InParanoid" id="A0A2K1QIF5"/>
<keyword evidence="8" id="KW-0436">Ligase</keyword>
<dbReference type="GO" id="GO:0046872">
    <property type="term" value="F:metal ion binding"/>
    <property type="evidence" value="ECO:0007669"/>
    <property type="project" value="UniProtKB-KW"/>
</dbReference>
<keyword evidence="9" id="KW-1185">Reference proteome</keyword>
<comment type="similarity">
    <text evidence="1 7">Belongs to the 5-formyltetrahydrofolate cyclo-ligase family.</text>
</comment>
<dbReference type="SUPFAM" id="SSF100950">
    <property type="entry name" value="NagB/RpiA/CoA transferase-like"/>
    <property type="match status" value="1"/>
</dbReference>
<sequence>MANLAIPSADDRHSKQAWRKAFGLVLSGLSQDRIAAQSIEATGKLQTLPVYQNAASISLFLSMPNGEVQTASIVLHALRSGKRVYVPYIRRNPSTMDMLQLRNEEDFHSLTTDKWGIPSLSSSTVHERHNCLGYRGIDRDTALVDPAEAGLDLMLLPCVAFDEAFNRLGHGKGYYDRFLTRYFESKDKSGNAYRTPYLIGLALEEQLLRDPHRLPVEAWDHRVDAVLMGSEYRASES</sequence>
<name>A0A2K1QIF5_9PEZI</name>
<evidence type="ECO:0000256" key="5">
    <source>
        <dbReference type="ARBA" id="ARBA00038966"/>
    </source>
</evidence>
<keyword evidence="7" id="KW-0479">Metal-binding</keyword>
<evidence type="ECO:0000256" key="4">
    <source>
        <dbReference type="ARBA" id="ARBA00036539"/>
    </source>
</evidence>
<dbReference type="PANTHER" id="PTHR23407">
    <property type="entry name" value="ATPASE INHIBITOR/5-FORMYLTETRAHYDROFOLATE CYCLO-LIGASE"/>
    <property type="match status" value="1"/>
</dbReference>
<keyword evidence="3 6" id="KW-0067">ATP-binding</keyword>
<comment type="caution">
    <text evidence="8">The sequence shown here is derived from an EMBL/GenBank/DDBJ whole genome shotgun (WGS) entry which is preliminary data.</text>
</comment>
<keyword evidence="2 6" id="KW-0547">Nucleotide-binding</keyword>
<dbReference type="OrthoDB" id="2015992at2759"/>
<organism evidence="8 9">
    <name type="scientific">Sphaceloma murrayae</name>
    <dbReference type="NCBI Taxonomy" id="2082308"/>
    <lineage>
        <taxon>Eukaryota</taxon>
        <taxon>Fungi</taxon>
        <taxon>Dikarya</taxon>
        <taxon>Ascomycota</taxon>
        <taxon>Pezizomycotina</taxon>
        <taxon>Dothideomycetes</taxon>
        <taxon>Dothideomycetidae</taxon>
        <taxon>Myriangiales</taxon>
        <taxon>Elsinoaceae</taxon>
        <taxon>Sphaceloma</taxon>
    </lineage>
</organism>
<dbReference type="EMBL" id="NKHZ01000082">
    <property type="protein sequence ID" value="PNS14633.1"/>
    <property type="molecule type" value="Genomic_DNA"/>
</dbReference>
<dbReference type="InterPro" id="IPR037171">
    <property type="entry name" value="NagB/RpiA_transferase-like"/>
</dbReference>
<dbReference type="STRING" id="2082308.A0A2K1QIF5"/>
<proteinExistence type="inferred from homology"/>
<evidence type="ECO:0000256" key="1">
    <source>
        <dbReference type="ARBA" id="ARBA00010638"/>
    </source>
</evidence>
<evidence type="ECO:0000256" key="6">
    <source>
        <dbReference type="PIRSR" id="PIRSR006806-1"/>
    </source>
</evidence>
<evidence type="ECO:0000256" key="7">
    <source>
        <dbReference type="RuleBase" id="RU361279"/>
    </source>
</evidence>
<dbReference type="InterPro" id="IPR024185">
    <property type="entry name" value="FTHF_cligase-like_sf"/>
</dbReference>
<comment type="cofactor">
    <cofactor evidence="7">
        <name>Mg(2+)</name>
        <dbReference type="ChEBI" id="CHEBI:18420"/>
    </cofactor>
</comment>
<dbReference type="Proteomes" id="UP000243797">
    <property type="component" value="Unassembled WGS sequence"/>
</dbReference>
<dbReference type="Gene3D" id="3.40.50.10420">
    <property type="entry name" value="NagB/RpiA/CoA transferase-like"/>
    <property type="match status" value="1"/>
</dbReference>
<protein>
    <recommendedName>
        <fullName evidence="5 7">5-formyltetrahydrofolate cyclo-ligase</fullName>
        <ecNumber evidence="5 7">6.3.3.2</ecNumber>
    </recommendedName>
</protein>
<keyword evidence="7" id="KW-0460">Magnesium</keyword>
<reference evidence="8 9" key="1">
    <citation type="submission" date="2017-06" db="EMBL/GenBank/DDBJ databases">
        <title>Draft genome sequence of a variant of Elsinoe murrayae.</title>
        <authorList>
            <person name="Cheng Q."/>
        </authorList>
    </citation>
    <scope>NUCLEOTIDE SEQUENCE [LARGE SCALE GENOMIC DNA]</scope>
    <source>
        <strain evidence="8 9">CQ-2017a</strain>
    </source>
</reference>
<feature type="binding site" evidence="6">
    <location>
        <position position="61"/>
    </location>
    <ligand>
        <name>substrate</name>
    </ligand>
</feature>
<dbReference type="FunCoup" id="A0A2K1QIF5">
    <property type="interactions" value="201"/>
</dbReference>
<dbReference type="NCBIfam" id="TIGR02727">
    <property type="entry name" value="MTHFS_bact"/>
    <property type="match status" value="1"/>
</dbReference>
<feature type="binding site" evidence="6">
    <location>
        <begin position="15"/>
        <end position="19"/>
    </location>
    <ligand>
        <name>ATP</name>
        <dbReference type="ChEBI" id="CHEBI:30616"/>
    </ligand>
</feature>
<dbReference type="Pfam" id="PF01812">
    <property type="entry name" value="5-FTHF_cyc-lig"/>
    <property type="match status" value="1"/>
</dbReference>
<dbReference type="GO" id="GO:0005524">
    <property type="term" value="F:ATP binding"/>
    <property type="evidence" value="ECO:0007669"/>
    <property type="project" value="UniProtKB-KW"/>
</dbReference>
<evidence type="ECO:0000313" key="8">
    <source>
        <dbReference type="EMBL" id="PNS14633.1"/>
    </source>
</evidence>
<gene>
    <name evidence="8" type="ORF">CAC42_1655</name>
</gene>
<dbReference type="GO" id="GO:0035999">
    <property type="term" value="P:tetrahydrofolate interconversion"/>
    <property type="evidence" value="ECO:0007669"/>
    <property type="project" value="TreeGrafter"/>
</dbReference>
<evidence type="ECO:0000313" key="9">
    <source>
        <dbReference type="Proteomes" id="UP000243797"/>
    </source>
</evidence>
<dbReference type="GO" id="GO:0030272">
    <property type="term" value="F:5-formyltetrahydrofolate cyclo-ligase activity"/>
    <property type="evidence" value="ECO:0007669"/>
    <property type="project" value="UniProtKB-EC"/>
</dbReference>
<dbReference type="InterPro" id="IPR002698">
    <property type="entry name" value="FTHF_cligase"/>
</dbReference>
<dbReference type="PANTHER" id="PTHR23407:SF1">
    <property type="entry name" value="5-FORMYLTETRAHYDROFOLATE CYCLO-LIGASE"/>
    <property type="match status" value="1"/>
</dbReference>
<accession>A0A2K1QIF5</accession>
<evidence type="ECO:0000256" key="2">
    <source>
        <dbReference type="ARBA" id="ARBA00022741"/>
    </source>
</evidence>
<dbReference type="PIRSF" id="PIRSF006806">
    <property type="entry name" value="FTHF_cligase"/>
    <property type="match status" value="1"/>
</dbReference>
<dbReference type="EC" id="6.3.3.2" evidence="5 7"/>
<evidence type="ECO:0000256" key="3">
    <source>
        <dbReference type="ARBA" id="ARBA00022840"/>
    </source>
</evidence>
<dbReference type="GO" id="GO:0005739">
    <property type="term" value="C:mitochondrion"/>
    <property type="evidence" value="ECO:0007669"/>
    <property type="project" value="TreeGrafter"/>
</dbReference>
<dbReference type="GO" id="GO:0009396">
    <property type="term" value="P:folic acid-containing compound biosynthetic process"/>
    <property type="evidence" value="ECO:0007669"/>
    <property type="project" value="TreeGrafter"/>
</dbReference>
<feature type="binding site" evidence="6">
    <location>
        <begin position="167"/>
        <end position="175"/>
    </location>
    <ligand>
        <name>ATP</name>
        <dbReference type="ChEBI" id="CHEBI:30616"/>
    </ligand>
</feature>
<dbReference type="AlphaFoldDB" id="A0A2K1QIF5"/>
<feature type="binding site" evidence="6">
    <location>
        <position position="67"/>
    </location>
    <ligand>
        <name>substrate</name>
    </ligand>
</feature>